<feature type="domain" description="C2H2-type" evidence="10">
    <location>
        <begin position="115"/>
        <end position="144"/>
    </location>
</feature>
<evidence type="ECO:0000256" key="3">
    <source>
        <dbReference type="ARBA" id="ARBA00022737"/>
    </source>
</evidence>
<dbReference type="GO" id="GO:0008270">
    <property type="term" value="F:zinc ion binding"/>
    <property type="evidence" value="ECO:0007669"/>
    <property type="project" value="UniProtKB-KW"/>
</dbReference>
<keyword evidence="5" id="KW-0862">Zinc</keyword>
<accession>A0AAD5ULC3</accession>
<keyword evidence="3" id="KW-0677">Repeat</keyword>
<evidence type="ECO:0000256" key="4">
    <source>
        <dbReference type="ARBA" id="ARBA00022771"/>
    </source>
</evidence>
<evidence type="ECO:0000259" key="10">
    <source>
        <dbReference type="PROSITE" id="PS50157"/>
    </source>
</evidence>
<gene>
    <name evidence="11" type="ORF">HK103_006477</name>
</gene>
<keyword evidence="2" id="KW-0479">Metal-binding</keyword>
<evidence type="ECO:0000256" key="2">
    <source>
        <dbReference type="ARBA" id="ARBA00022723"/>
    </source>
</evidence>
<dbReference type="PANTHER" id="PTHR14003:SF19">
    <property type="entry name" value="YY2 TRANSCRIPTION FACTOR"/>
    <property type="match status" value="1"/>
</dbReference>
<dbReference type="FunFam" id="3.30.160.60:FF:000275">
    <property type="entry name" value="zinc finger protein 90 homolog"/>
    <property type="match status" value="1"/>
</dbReference>
<evidence type="ECO:0000256" key="6">
    <source>
        <dbReference type="ARBA" id="ARBA00023125"/>
    </source>
</evidence>
<dbReference type="Gene3D" id="3.30.160.60">
    <property type="entry name" value="Classic Zinc Finger"/>
    <property type="match status" value="3"/>
</dbReference>
<comment type="subcellular location">
    <subcellularLocation>
        <location evidence="1">Nucleus</location>
    </subcellularLocation>
</comment>
<name>A0AAD5ULC3_9FUNG</name>
<evidence type="ECO:0000256" key="1">
    <source>
        <dbReference type="ARBA" id="ARBA00004123"/>
    </source>
</evidence>
<dbReference type="FunFam" id="3.30.160.60:FF:002343">
    <property type="entry name" value="Zinc finger protein 33A"/>
    <property type="match status" value="1"/>
</dbReference>
<dbReference type="PROSITE" id="PS00028">
    <property type="entry name" value="ZINC_FINGER_C2H2_1"/>
    <property type="match status" value="4"/>
</dbReference>
<proteinExistence type="predicted"/>
<evidence type="ECO:0000313" key="12">
    <source>
        <dbReference type="Proteomes" id="UP001210925"/>
    </source>
</evidence>
<protein>
    <recommendedName>
        <fullName evidence="10">C2H2-type domain-containing protein</fullName>
    </recommendedName>
</protein>
<dbReference type="GO" id="GO:0000981">
    <property type="term" value="F:DNA-binding transcription factor activity, RNA polymerase II-specific"/>
    <property type="evidence" value="ECO:0007669"/>
    <property type="project" value="TreeGrafter"/>
</dbReference>
<feature type="compositionally biased region" description="Basic residues" evidence="9">
    <location>
        <begin position="14"/>
        <end position="25"/>
    </location>
</feature>
<feature type="region of interest" description="Disordered" evidence="9">
    <location>
        <begin position="198"/>
        <end position="228"/>
    </location>
</feature>
<dbReference type="PANTHER" id="PTHR14003">
    <property type="entry name" value="TRANSCRIPTIONAL REPRESSOR PROTEIN YY"/>
    <property type="match status" value="1"/>
</dbReference>
<feature type="region of interest" description="Disordered" evidence="9">
    <location>
        <begin position="464"/>
        <end position="495"/>
    </location>
</feature>
<dbReference type="SUPFAM" id="SSF57667">
    <property type="entry name" value="beta-beta-alpha zinc fingers"/>
    <property type="match status" value="2"/>
</dbReference>
<dbReference type="Proteomes" id="UP001210925">
    <property type="component" value="Unassembled WGS sequence"/>
</dbReference>
<dbReference type="GO" id="GO:0000785">
    <property type="term" value="C:chromatin"/>
    <property type="evidence" value="ECO:0007669"/>
    <property type="project" value="TreeGrafter"/>
</dbReference>
<feature type="compositionally biased region" description="Basic and acidic residues" evidence="9">
    <location>
        <begin position="39"/>
        <end position="51"/>
    </location>
</feature>
<reference evidence="11" key="1">
    <citation type="submission" date="2020-05" db="EMBL/GenBank/DDBJ databases">
        <title>Phylogenomic resolution of chytrid fungi.</title>
        <authorList>
            <person name="Stajich J.E."/>
            <person name="Amses K."/>
            <person name="Simmons R."/>
            <person name="Seto K."/>
            <person name="Myers J."/>
            <person name="Bonds A."/>
            <person name="Quandt C.A."/>
            <person name="Barry K."/>
            <person name="Liu P."/>
            <person name="Grigoriev I."/>
            <person name="Longcore J.E."/>
            <person name="James T.Y."/>
        </authorList>
    </citation>
    <scope>NUCLEOTIDE SEQUENCE</scope>
    <source>
        <strain evidence="11">PLAUS21</strain>
    </source>
</reference>
<feature type="region of interest" description="Disordered" evidence="9">
    <location>
        <begin position="14"/>
        <end position="51"/>
    </location>
</feature>
<feature type="domain" description="C2H2-type" evidence="10">
    <location>
        <begin position="85"/>
        <end position="114"/>
    </location>
</feature>
<dbReference type="SMART" id="SM00355">
    <property type="entry name" value="ZnF_C2H2"/>
    <property type="match status" value="4"/>
</dbReference>
<feature type="compositionally biased region" description="Polar residues" evidence="9">
    <location>
        <begin position="464"/>
        <end position="481"/>
    </location>
</feature>
<dbReference type="EMBL" id="JADGKB010000007">
    <property type="protein sequence ID" value="KAJ3261168.1"/>
    <property type="molecule type" value="Genomic_DNA"/>
</dbReference>
<keyword evidence="12" id="KW-1185">Reference proteome</keyword>
<evidence type="ECO:0000313" key="11">
    <source>
        <dbReference type="EMBL" id="KAJ3261168.1"/>
    </source>
</evidence>
<dbReference type="GO" id="GO:0005667">
    <property type="term" value="C:transcription regulator complex"/>
    <property type="evidence" value="ECO:0007669"/>
    <property type="project" value="TreeGrafter"/>
</dbReference>
<comment type="caution">
    <text evidence="11">The sequence shown here is derived from an EMBL/GenBank/DDBJ whole genome shotgun (WGS) entry which is preliminary data.</text>
</comment>
<dbReference type="InterPro" id="IPR013087">
    <property type="entry name" value="Znf_C2H2_type"/>
</dbReference>
<sequence length="495" mass="57110">MQVLLKKLIDPPKKCHPNKSVKKTRNFSSHFPMNQDGIDQSHKEVHNDGRPERKFPCPWSGCGKHFMRKTDVTRHLRIHLNDRPFKCVWPDCGKAFMQRSAVKIHYRTHTGEKPNLCPFEGCTKAFNDTSSLARHRRTHHFAFPFPCSFRPCQEHFATRKLLNEHERTVHNSQTTNQGFKPANNVQTNEYSEYKRADLPTPQITPDSTPRHSPPQDLTGGFRSYIPPYNNYNSRQNYYPVKVDTESFEMKQQEYSNAPMNLGSIYESRETDQISSSHRTLSQDSTALYSGLLPDHSYRNNSRSPEENHSQMLLSTGKENIPHTENENLNINDLSHLLIGPDQSQNFQISSSLPSSISNDFQLNNLRQNDMNIPYNRVYNQEQFSKVPSRTRPQPPRINTEFNVYHTQPHTAQPQFMEYTSKPDDRRFSASLVSPLYPPRSADPTMNTLAMDFSKFGTQNMAYSQQNGQISPPQTAFQQGNVSPPHFNQAFDNSHH</sequence>
<keyword evidence="7" id="KW-0539">Nucleus</keyword>
<keyword evidence="4 8" id="KW-0863">Zinc-finger</keyword>
<evidence type="ECO:0000256" key="5">
    <source>
        <dbReference type="ARBA" id="ARBA00022833"/>
    </source>
</evidence>
<feature type="domain" description="C2H2-type" evidence="10">
    <location>
        <begin position="55"/>
        <end position="84"/>
    </location>
</feature>
<dbReference type="Pfam" id="PF00096">
    <property type="entry name" value="zf-C2H2"/>
    <property type="match status" value="3"/>
</dbReference>
<dbReference type="AlphaFoldDB" id="A0AAD5ULC3"/>
<dbReference type="GO" id="GO:0000978">
    <property type="term" value="F:RNA polymerase II cis-regulatory region sequence-specific DNA binding"/>
    <property type="evidence" value="ECO:0007669"/>
    <property type="project" value="TreeGrafter"/>
</dbReference>
<dbReference type="GO" id="GO:0031519">
    <property type="term" value="C:PcG protein complex"/>
    <property type="evidence" value="ECO:0007669"/>
    <property type="project" value="TreeGrafter"/>
</dbReference>
<feature type="domain" description="C2H2-type" evidence="10">
    <location>
        <begin position="145"/>
        <end position="175"/>
    </location>
</feature>
<evidence type="ECO:0000256" key="7">
    <source>
        <dbReference type="ARBA" id="ARBA00023242"/>
    </source>
</evidence>
<dbReference type="PROSITE" id="PS50157">
    <property type="entry name" value="ZINC_FINGER_C2H2_2"/>
    <property type="match status" value="4"/>
</dbReference>
<evidence type="ECO:0000256" key="9">
    <source>
        <dbReference type="SAM" id="MobiDB-lite"/>
    </source>
</evidence>
<organism evidence="11 12">
    <name type="scientific">Boothiomyces macroporosus</name>
    <dbReference type="NCBI Taxonomy" id="261099"/>
    <lineage>
        <taxon>Eukaryota</taxon>
        <taxon>Fungi</taxon>
        <taxon>Fungi incertae sedis</taxon>
        <taxon>Chytridiomycota</taxon>
        <taxon>Chytridiomycota incertae sedis</taxon>
        <taxon>Chytridiomycetes</taxon>
        <taxon>Rhizophydiales</taxon>
        <taxon>Terramycetaceae</taxon>
        <taxon>Boothiomyces</taxon>
    </lineage>
</organism>
<dbReference type="InterPro" id="IPR036236">
    <property type="entry name" value="Znf_C2H2_sf"/>
</dbReference>
<feature type="region of interest" description="Disordered" evidence="9">
    <location>
        <begin position="290"/>
        <end position="309"/>
    </location>
</feature>
<evidence type="ECO:0000256" key="8">
    <source>
        <dbReference type="PROSITE-ProRule" id="PRU00042"/>
    </source>
</evidence>
<keyword evidence="6" id="KW-0238">DNA-binding</keyword>